<dbReference type="Proteomes" id="UP000274483">
    <property type="component" value="Chromosome"/>
</dbReference>
<gene>
    <name evidence="1" type="ORF">EIB71_02455</name>
</gene>
<dbReference type="RefSeq" id="WP_124757205.1">
    <property type="nucleotide sequence ID" value="NZ_CBCRWA010000003.1"/>
</dbReference>
<accession>A0ABN5SXR4</accession>
<keyword evidence="2" id="KW-1185">Reference proteome</keyword>
<evidence type="ECO:0000313" key="2">
    <source>
        <dbReference type="Proteomes" id="UP000274483"/>
    </source>
</evidence>
<protein>
    <submittedName>
        <fullName evidence="1">Uncharacterized protein</fullName>
    </submittedName>
</protein>
<proteinExistence type="predicted"/>
<name>A0ABN5SXR4_9FLAO</name>
<organism evidence="1 2">
    <name type="scientific">Kaistella daneshvariae</name>
    <dbReference type="NCBI Taxonomy" id="2487074"/>
    <lineage>
        <taxon>Bacteria</taxon>
        <taxon>Pseudomonadati</taxon>
        <taxon>Bacteroidota</taxon>
        <taxon>Flavobacteriia</taxon>
        <taxon>Flavobacteriales</taxon>
        <taxon>Weeksellaceae</taxon>
        <taxon>Chryseobacterium group</taxon>
        <taxon>Kaistella</taxon>
    </lineage>
</organism>
<reference evidence="1 2" key="1">
    <citation type="submission" date="2018-11" db="EMBL/GenBank/DDBJ databases">
        <title>Proposal to divide the Flavobacteriaceae and reorganize its genera based on Amino Acid Identity values calculated from whole genome sequences.</title>
        <authorList>
            <person name="Nicholson A.C."/>
            <person name="Gulvik C.A."/>
            <person name="Whitney A.M."/>
            <person name="Humrighouse B.W."/>
            <person name="Bell M."/>
            <person name="Holmes B."/>
            <person name="Steigerwalt A.G."/>
            <person name="Villarma A."/>
            <person name="Sheth M."/>
            <person name="Batra D."/>
            <person name="Pryor J."/>
            <person name="Bernardet J.-F."/>
            <person name="Hugo C."/>
            <person name="Kampfer P."/>
            <person name="Newman J.D."/>
            <person name="McQuiston J.R."/>
        </authorList>
    </citation>
    <scope>NUCLEOTIDE SEQUENCE [LARGE SCALE GENOMIC DNA]</scope>
    <source>
        <strain evidence="1 2">H3001</strain>
    </source>
</reference>
<sequence length="107" mass="11418">MKTIQFLRTHFLLAAALVIAGITMSFTMTKSENSPTVYHYTSSSMAPGAFSTVGNWTVGDSNDGCLSSRDVRPCKIIVPEGSTLSSVLAGKNNSEVLDISEGYLPEP</sequence>
<evidence type="ECO:0000313" key="1">
    <source>
        <dbReference type="EMBL" id="AZI66610.1"/>
    </source>
</evidence>
<dbReference type="EMBL" id="CP034158">
    <property type="protein sequence ID" value="AZI66610.1"/>
    <property type="molecule type" value="Genomic_DNA"/>
</dbReference>